<keyword evidence="3" id="KW-1185">Reference proteome</keyword>
<evidence type="ECO:0000256" key="1">
    <source>
        <dbReference type="SAM" id="MobiDB-lite"/>
    </source>
</evidence>
<reference evidence="2" key="3">
    <citation type="submission" date="2021-05" db="UniProtKB">
        <authorList>
            <consortium name="EnsemblPlants"/>
        </authorList>
    </citation>
    <scope>IDENTIFICATION</scope>
    <source>
        <strain evidence="2">cv. B73</strain>
    </source>
</reference>
<organism evidence="2 3">
    <name type="scientific">Zea mays</name>
    <name type="common">Maize</name>
    <dbReference type="NCBI Taxonomy" id="4577"/>
    <lineage>
        <taxon>Eukaryota</taxon>
        <taxon>Viridiplantae</taxon>
        <taxon>Streptophyta</taxon>
        <taxon>Embryophyta</taxon>
        <taxon>Tracheophyta</taxon>
        <taxon>Spermatophyta</taxon>
        <taxon>Magnoliopsida</taxon>
        <taxon>Liliopsida</taxon>
        <taxon>Poales</taxon>
        <taxon>Poaceae</taxon>
        <taxon>PACMAD clade</taxon>
        <taxon>Panicoideae</taxon>
        <taxon>Andropogonodae</taxon>
        <taxon>Andropogoneae</taxon>
        <taxon>Tripsacinae</taxon>
        <taxon>Zea</taxon>
    </lineage>
</organism>
<dbReference type="AlphaFoldDB" id="A0A804P158"/>
<reference evidence="2" key="2">
    <citation type="submission" date="2019-07" db="EMBL/GenBank/DDBJ databases">
        <authorList>
            <person name="Seetharam A."/>
            <person name="Woodhouse M."/>
            <person name="Cannon E."/>
        </authorList>
    </citation>
    <scope>NUCLEOTIDE SEQUENCE [LARGE SCALE GENOMIC DNA]</scope>
    <source>
        <strain evidence="2">cv. B73</strain>
    </source>
</reference>
<feature type="region of interest" description="Disordered" evidence="1">
    <location>
        <begin position="71"/>
        <end position="96"/>
    </location>
</feature>
<reference evidence="3" key="1">
    <citation type="journal article" date="2009" name="Science">
        <title>The B73 maize genome: complexity, diversity, and dynamics.</title>
        <authorList>
            <person name="Schnable P.S."/>
            <person name="Ware D."/>
            <person name="Fulton R.S."/>
            <person name="Stein J.C."/>
            <person name="Wei F."/>
            <person name="Pasternak S."/>
            <person name="Liang C."/>
            <person name="Zhang J."/>
            <person name="Fulton L."/>
            <person name="Graves T.A."/>
            <person name="Minx P."/>
            <person name="Reily A.D."/>
            <person name="Courtney L."/>
            <person name="Kruchowski S.S."/>
            <person name="Tomlinson C."/>
            <person name="Strong C."/>
            <person name="Delehaunty K."/>
            <person name="Fronick C."/>
            <person name="Courtney B."/>
            <person name="Rock S.M."/>
            <person name="Belter E."/>
            <person name="Du F."/>
            <person name="Kim K."/>
            <person name="Abbott R.M."/>
            <person name="Cotton M."/>
            <person name="Levy A."/>
            <person name="Marchetto P."/>
            <person name="Ochoa K."/>
            <person name="Jackson S.M."/>
            <person name="Gillam B."/>
            <person name="Chen W."/>
            <person name="Yan L."/>
            <person name="Higginbotham J."/>
            <person name="Cardenas M."/>
            <person name="Waligorski J."/>
            <person name="Applebaum E."/>
            <person name="Phelps L."/>
            <person name="Falcone J."/>
            <person name="Kanchi K."/>
            <person name="Thane T."/>
            <person name="Scimone A."/>
            <person name="Thane N."/>
            <person name="Henke J."/>
            <person name="Wang T."/>
            <person name="Ruppert J."/>
            <person name="Shah N."/>
            <person name="Rotter K."/>
            <person name="Hodges J."/>
            <person name="Ingenthron E."/>
            <person name="Cordes M."/>
            <person name="Kohlberg S."/>
            <person name="Sgro J."/>
            <person name="Delgado B."/>
            <person name="Mead K."/>
            <person name="Chinwalla A."/>
            <person name="Leonard S."/>
            <person name="Crouse K."/>
            <person name="Collura K."/>
            <person name="Kudrna D."/>
            <person name="Currie J."/>
            <person name="He R."/>
            <person name="Angelova A."/>
            <person name="Rajasekar S."/>
            <person name="Mueller T."/>
            <person name="Lomeli R."/>
            <person name="Scara G."/>
            <person name="Ko A."/>
            <person name="Delaney K."/>
            <person name="Wissotski M."/>
            <person name="Lopez G."/>
            <person name="Campos D."/>
            <person name="Braidotti M."/>
            <person name="Ashley E."/>
            <person name="Golser W."/>
            <person name="Kim H."/>
            <person name="Lee S."/>
            <person name="Lin J."/>
            <person name="Dujmic Z."/>
            <person name="Kim W."/>
            <person name="Talag J."/>
            <person name="Zuccolo A."/>
            <person name="Fan C."/>
            <person name="Sebastian A."/>
            <person name="Kramer M."/>
            <person name="Spiegel L."/>
            <person name="Nascimento L."/>
            <person name="Zutavern T."/>
            <person name="Miller B."/>
            <person name="Ambroise C."/>
            <person name="Muller S."/>
            <person name="Spooner W."/>
            <person name="Narechania A."/>
            <person name="Ren L."/>
            <person name="Wei S."/>
            <person name="Kumari S."/>
            <person name="Faga B."/>
            <person name="Levy M.J."/>
            <person name="McMahan L."/>
            <person name="Van Buren P."/>
            <person name="Vaughn M.W."/>
            <person name="Ying K."/>
            <person name="Yeh C.-T."/>
            <person name="Emrich S.J."/>
            <person name="Jia Y."/>
            <person name="Kalyanaraman A."/>
            <person name="Hsia A.-P."/>
            <person name="Barbazuk W.B."/>
            <person name="Baucom R.S."/>
            <person name="Brutnell T.P."/>
            <person name="Carpita N.C."/>
            <person name="Chaparro C."/>
            <person name="Chia J.-M."/>
            <person name="Deragon J.-M."/>
            <person name="Estill J.C."/>
            <person name="Fu Y."/>
            <person name="Jeddeloh J.A."/>
            <person name="Han Y."/>
            <person name="Lee H."/>
            <person name="Li P."/>
            <person name="Lisch D.R."/>
            <person name="Liu S."/>
            <person name="Liu Z."/>
            <person name="Nagel D.H."/>
            <person name="McCann M.C."/>
            <person name="SanMiguel P."/>
            <person name="Myers A.M."/>
            <person name="Nettleton D."/>
            <person name="Nguyen J."/>
            <person name="Penning B.W."/>
            <person name="Ponnala L."/>
            <person name="Schneider K.L."/>
            <person name="Schwartz D.C."/>
            <person name="Sharma A."/>
            <person name="Soderlund C."/>
            <person name="Springer N.M."/>
            <person name="Sun Q."/>
            <person name="Wang H."/>
            <person name="Waterman M."/>
            <person name="Westerman R."/>
            <person name="Wolfgruber T.K."/>
            <person name="Yang L."/>
            <person name="Yu Y."/>
            <person name="Zhang L."/>
            <person name="Zhou S."/>
            <person name="Zhu Q."/>
            <person name="Bennetzen J.L."/>
            <person name="Dawe R.K."/>
            <person name="Jiang J."/>
            <person name="Jiang N."/>
            <person name="Presting G.G."/>
            <person name="Wessler S.R."/>
            <person name="Aluru S."/>
            <person name="Martienssen R.A."/>
            <person name="Clifton S.W."/>
            <person name="McCombie W.R."/>
            <person name="Wing R.A."/>
            <person name="Wilson R.K."/>
        </authorList>
    </citation>
    <scope>NUCLEOTIDE SEQUENCE [LARGE SCALE GENOMIC DNA]</scope>
    <source>
        <strain evidence="3">cv. B73</strain>
    </source>
</reference>
<feature type="region of interest" description="Disordered" evidence="1">
    <location>
        <begin position="1"/>
        <end position="20"/>
    </location>
</feature>
<evidence type="ECO:0000313" key="3">
    <source>
        <dbReference type="Proteomes" id="UP000007305"/>
    </source>
</evidence>
<protein>
    <submittedName>
        <fullName evidence="2">Uncharacterized protein</fullName>
    </submittedName>
</protein>
<evidence type="ECO:0000313" key="2">
    <source>
        <dbReference type="EnsemblPlants" id="Zm00001eb201180_P001"/>
    </source>
</evidence>
<sequence>MPSLMSLTPWRRKKRVPGGPVTVRTRRRTSLGALWRRLEEAGARLGGPVVVAPPREQEIIVVVVAGGAVAADGRATQGDPDPDSDPGPGEEAGAALARRAGALLRPPLLLIDAIRRGPAGGHRIVRIEICRDVRA</sequence>
<dbReference type="Proteomes" id="UP000007305">
    <property type="component" value="Chromosome 4"/>
</dbReference>
<dbReference type="Gramene" id="Zm00001eb201180_T001">
    <property type="protein sequence ID" value="Zm00001eb201180_P001"/>
    <property type="gene ID" value="Zm00001eb201180"/>
</dbReference>
<dbReference type="InParanoid" id="A0A804P158"/>
<name>A0A804P158_MAIZE</name>
<dbReference type="EnsemblPlants" id="Zm00001eb201180_T001">
    <property type="protein sequence ID" value="Zm00001eb201180_P001"/>
    <property type="gene ID" value="Zm00001eb201180"/>
</dbReference>
<proteinExistence type="predicted"/>
<feature type="compositionally biased region" description="Low complexity" evidence="1">
    <location>
        <begin position="86"/>
        <end position="96"/>
    </location>
</feature>
<accession>A0A804P158</accession>